<keyword evidence="2" id="KW-1015">Disulfide bond</keyword>
<dbReference type="CDD" id="cd03590">
    <property type="entry name" value="CLECT_DC-SIGN_like"/>
    <property type="match status" value="1"/>
</dbReference>
<evidence type="ECO:0000313" key="5">
    <source>
        <dbReference type="EMBL" id="RVE58356.1"/>
    </source>
</evidence>
<organism evidence="5 6">
    <name type="scientific">Oryzias javanicus</name>
    <name type="common">Javanese ricefish</name>
    <name type="synonym">Aplocheilus javanicus</name>
    <dbReference type="NCBI Taxonomy" id="123683"/>
    <lineage>
        <taxon>Eukaryota</taxon>
        <taxon>Metazoa</taxon>
        <taxon>Chordata</taxon>
        <taxon>Craniata</taxon>
        <taxon>Vertebrata</taxon>
        <taxon>Euteleostomi</taxon>
        <taxon>Actinopterygii</taxon>
        <taxon>Neopterygii</taxon>
        <taxon>Teleostei</taxon>
        <taxon>Neoteleostei</taxon>
        <taxon>Acanthomorphata</taxon>
        <taxon>Ovalentaria</taxon>
        <taxon>Atherinomorphae</taxon>
        <taxon>Beloniformes</taxon>
        <taxon>Adrianichthyidae</taxon>
        <taxon>Oryziinae</taxon>
        <taxon>Oryzias</taxon>
    </lineage>
</organism>
<evidence type="ECO:0000259" key="4">
    <source>
        <dbReference type="PROSITE" id="PS50041"/>
    </source>
</evidence>
<dbReference type="EMBL" id="CM012457">
    <property type="protein sequence ID" value="RVE58356.1"/>
    <property type="molecule type" value="Genomic_DNA"/>
</dbReference>
<dbReference type="InterPro" id="IPR033989">
    <property type="entry name" value="CD209-like_CTLD"/>
</dbReference>
<sequence>MEAIYENFEPKTPGCKLSVSTPPVSIKSNRRCYLSVITFMVMLSFLLLAGIIILGFFYGDSVRNFSAIFDRKDNLTDHLNAVIERLNSSLTETTKELMEYKQRETRCPLEWMGFDSSCYFFSGQSKSWDEARNFCRAREADLVVINTNEENKFLFEFTKESVWIGLSDQASEGTWKWVDGSSLTLKFWGGDQPDNGGGIAKYGEEDCAQFRFEHSEFWNDISCETSLQWICEKKAKETCRVQELSV</sequence>
<dbReference type="SMART" id="SM00034">
    <property type="entry name" value="CLECT"/>
    <property type="match status" value="1"/>
</dbReference>
<feature type="domain" description="C-type lectin" evidence="4">
    <location>
        <begin position="114"/>
        <end position="232"/>
    </location>
</feature>
<dbReference type="AlphaFoldDB" id="A0A3S2MFL8"/>
<reference evidence="5 6" key="1">
    <citation type="submission" date="2018-11" db="EMBL/GenBank/DDBJ databases">
        <authorList>
            <person name="Lopez-Roques C."/>
            <person name="Donnadieu C."/>
            <person name="Bouchez O."/>
            <person name="Klopp C."/>
            <person name="Cabau C."/>
            <person name="Zahm M."/>
        </authorList>
    </citation>
    <scope>NUCLEOTIDE SEQUENCE [LARGE SCALE GENOMIC DNA]</scope>
    <source>
        <strain evidence="5">RS831</strain>
        <tissue evidence="5">Whole body</tissue>
    </source>
</reference>
<keyword evidence="1" id="KW-0430">Lectin</keyword>
<keyword evidence="3" id="KW-1133">Transmembrane helix</keyword>
<dbReference type="Pfam" id="PF00059">
    <property type="entry name" value="Lectin_C"/>
    <property type="match status" value="1"/>
</dbReference>
<dbReference type="Proteomes" id="UP000283210">
    <property type="component" value="Chromosome 21"/>
</dbReference>
<dbReference type="PANTHER" id="PTHR22803">
    <property type="entry name" value="MANNOSE, PHOSPHOLIPASE, LECTIN RECEPTOR RELATED"/>
    <property type="match status" value="1"/>
</dbReference>
<dbReference type="OrthoDB" id="6133475at2759"/>
<keyword evidence="3" id="KW-0812">Transmembrane</keyword>
<accession>A0A3S2MFL8</accession>
<evidence type="ECO:0000256" key="1">
    <source>
        <dbReference type="ARBA" id="ARBA00022734"/>
    </source>
</evidence>
<feature type="transmembrane region" description="Helical" evidence="3">
    <location>
        <begin position="32"/>
        <end position="58"/>
    </location>
</feature>
<protein>
    <recommendedName>
        <fullName evidence="4">C-type lectin domain-containing protein</fullName>
    </recommendedName>
</protein>
<evidence type="ECO:0000256" key="3">
    <source>
        <dbReference type="SAM" id="Phobius"/>
    </source>
</evidence>
<evidence type="ECO:0000313" key="6">
    <source>
        <dbReference type="Proteomes" id="UP000283210"/>
    </source>
</evidence>
<dbReference type="InterPro" id="IPR018378">
    <property type="entry name" value="C-type_lectin_CS"/>
</dbReference>
<dbReference type="InterPro" id="IPR016187">
    <property type="entry name" value="CTDL_fold"/>
</dbReference>
<dbReference type="Gene3D" id="3.10.100.10">
    <property type="entry name" value="Mannose-Binding Protein A, subunit A"/>
    <property type="match status" value="1"/>
</dbReference>
<evidence type="ECO:0000256" key="2">
    <source>
        <dbReference type="ARBA" id="ARBA00023157"/>
    </source>
</evidence>
<dbReference type="PROSITE" id="PS50041">
    <property type="entry name" value="C_TYPE_LECTIN_2"/>
    <property type="match status" value="1"/>
</dbReference>
<keyword evidence="3" id="KW-0472">Membrane</keyword>
<dbReference type="GO" id="GO:0030246">
    <property type="term" value="F:carbohydrate binding"/>
    <property type="evidence" value="ECO:0007669"/>
    <property type="project" value="UniProtKB-KW"/>
</dbReference>
<dbReference type="InterPro" id="IPR016186">
    <property type="entry name" value="C-type_lectin-like/link_sf"/>
</dbReference>
<proteinExistence type="predicted"/>
<gene>
    <name evidence="5" type="ORF">OJAV_G00208340</name>
</gene>
<dbReference type="InterPro" id="IPR050111">
    <property type="entry name" value="C-type_lectin/snaclec_domain"/>
</dbReference>
<dbReference type="InterPro" id="IPR001304">
    <property type="entry name" value="C-type_lectin-like"/>
</dbReference>
<dbReference type="PROSITE" id="PS00615">
    <property type="entry name" value="C_TYPE_LECTIN_1"/>
    <property type="match status" value="1"/>
</dbReference>
<dbReference type="SUPFAM" id="SSF56436">
    <property type="entry name" value="C-type lectin-like"/>
    <property type="match status" value="1"/>
</dbReference>
<keyword evidence="6" id="KW-1185">Reference proteome</keyword>
<reference evidence="5 6" key="2">
    <citation type="submission" date="2019-01" db="EMBL/GenBank/DDBJ databases">
        <title>A chromosome length genome reference of the Java medaka (oryzias javanicus).</title>
        <authorList>
            <person name="Herpin A."/>
            <person name="Takehana Y."/>
            <person name="Naruse K."/>
            <person name="Ansai S."/>
            <person name="Kawaguchi M."/>
        </authorList>
    </citation>
    <scope>NUCLEOTIDE SEQUENCE [LARGE SCALE GENOMIC DNA]</scope>
    <source>
        <strain evidence="5">RS831</strain>
        <tissue evidence="5">Whole body</tissue>
    </source>
</reference>
<name>A0A3S2MFL8_ORYJA</name>